<keyword evidence="1" id="KW-0175">Coiled coil</keyword>
<dbReference type="EMBL" id="SWFS01000336">
    <property type="protein sequence ID" value="KAA8909602.1"/>
    <property type="molecule type" value="Genomic_DNA"/>
</dbReference>
<evidence type="ECO:0000256" key="1">
    <source>
        <dbReference type="SAM" id="Coils"/>
    </source>
</evidence>
<feature type="region of interest" description="Disordered" evidence="2">
    <location>
        <begin position="76"/>
        <end position="245"/>
    </location>
</feature>
<reference evidence="3" key="1">
    <citation type="journal article" date="2019" name="G3 (Bethesda)">
        <title>Genome Assemblies of Two Rare Opportunistic Yeast Pathogens: Diutina rugosa (syn. Candida rugosa) and Trichomonascus ciferrii (syn. Candida ciferrii).</title>
        <authorList>
            <person name="Mixao V."/>
            <person name="Saus E."/>
            <person name="Hansen A.P."/>
            <person name="Lass-Florl C."/>
            <person name="Gabaldon T."/>
        </authorList>
    </citation>
    <scope>NUCLEOTIDE SEQUENCE</scope>
    <source>
        <strain evidence="3">CBS 4856</strain>
    </source>
</reference>
<comment type="caution">
    <text evidence="3">The sequence shown here is derived from an EMBL/GenBank/DDBJ whole genome shotgun (WGS) entry which is preliminary data.</text>
</comment>
<feature type="compositionally biased region" description="Low complexity" evidence="2">
    <location>
        <begin position="127"/>
        <end position="161"/>
    </location>
</feature>
<evidence type="ECO:0000313" key="3">
    <source>
        <dbReference type="EMBL" id="KAA8909602.1"/>
    </source>
</evidence>
<gene>
    <name evidence="3" type="ORF">TRICI_004437</name>
</gene>
<dbReference type="VEuPathDB" id="FungiDB:TRICI_004437"/>
<sequence length="347" mass="38215">MAPLKLKLEPIGAAIRLTPQHHSFLSKFKRHSITSYIQSRRPSAQETIKEQDEEEEDYLKQLAEFDKKRLRLSHCTVTDKNGTDPPKSPTSTIKTVEPPPSIFRAAVESEESESTKYYPTSSPPLSPKTSAAAPPLSPRTSAAAPPLSPKASLSPKTSSAPAGPPPLPEPPKSEAMSSVVETNTTLHKPSASQSTVSSQTPSVSSSILFPQNESAASSTSTSPSLFSTSSSFGSHSILDDSPPPCSISDVKLTRVERLQKEIDSLQDSAKTIRQQISLLTPILDVNPYMYTREQRAKTKEQYDYLTRELEKTEKRRHETGLKLSRAWKRQHDTGTAAGSFWVHSHRR</sequence>
<feature type="compositionally biased region" description="Low complexity" evidence="2">
    <location>
        <begin position="189"/>
        <end position="206"/>
    </location>
</feature>
<feature type="compositionally biased region" description="Low complexity" evidence="2">
    <location>
        <begin position="214"/>
        <end position="236"/>
    </location>
</feature>
<dbReference type="Proteomes" id="UP000761534">
    <property type="component" value="Unassembled WGS sequence"/>
</dbReference>
<proteinExistence type="predicted"/>
<organism evidence="3 4">
    <name type="scientific">Trichomonascus ciferrii</name>
    <dbReference type="NCBI Taxonomy" id="44093"/>
    <lineage>
        <taxon>Eukaryota</taxon>
        <taxon>Fungi</taxon>
        <taxon>Dikarya</taxon>
        <taxon>Ascomycota</taxon>
        <taxon>Saccharomycotina</taxon>
        <taxon>Dipodascomycetes</taxon>
        <taxon>Dipodascales</taxon>
        <taxon>Trichomonascaceae</taxon>
        <taxon>Trichomonascus</taxon>
        <taxon>Trichomonascus ciferrii complex</taxon>
    </lineage>
</organism>
<accession>A0A642V5V5</accession>
<evidence type="ECO:0000313" key="4">
    <source>
        <dbReference type="Proteomes" id="UP000761534"/>
    </source>
</evidence>
<keyword evidence="4" id="KW-1185">Reference proteome</keyword>
<name>A0A642V5V5_9ASCO</name>
<feature type="coiled-coil region" evidence="1">
    <location>
        <begin position="255"/>
        <end position="315"/>
    </location>
</feature>
<protein>
    <submittedName>
        <fullName evidence="3">Uncharacterized protein</fullName>
    </submittedName>
</protein>
<dbReference type="AlphaFoldDB" id="A0A642V5V5"/>
<evidence type="ECO:0000256" key="2">
    <source>
        <dbReference type="SAM" id="MobiDB-lite"/>
    </source>
</evidence>